<comment type="similarity">
    <text evidence="1">Belongs to the QNG1 protein family.</text>
</comment>
<comment type="function">
    <text evidence="1">Catalyzes the hydrolysis of queuosine 5'-phosphate, releasing the nucleobase queuine (q). Is required for salvage of queuine from exogenous queuosine (Q) that is imported and then converted to queuosine 5'-phosphate intracellularly.</text>
</comment>
<evidence type="ECO:0000313" key="2">
    <source>
        <dbReference type="EMBL" id="NDV33478.1"/>
    </source>
</evidence>
<sequence>MSENIFEAVRKSAQYVATNADYVQVNVEAIKSFALENYENVLKSNESPITFPIHFKDNAEEINFRCTLDLLNFGSGFRHPLHKHCKRGAFKVICGGVMAMHIGSGNITAHFMKTVSLSDVSEFFRIPLIEETKLNDVMSVPKLGPLKPLIQFITQALNETGETLYTYGYPDFASFVNDTLSTENSANHLVNRLVKLFPAFNDSAQYKNRTVHILKKAQLLAADLYRNFKSRNLYTFPDANQFTVFSDNVLPAVLRKYGILRIKESLTKAIDKGDALPRGDQEVELRLCAVHAAELILDEFRKNGKEVTSTELDFFLWSVGKEKGFREVERHSTLDTYYY</sequence>
<protein>
    <recommendedName>
        <fullName evidence="1">Queuosine 5'-phosphate N-glycosylase/hydrolase</fullName>
        <ecNumber evidence="1">3.2.2.-</ecNumber>
    </recommendedName>
    <alternativeName>
        <fullName evidence="1">Queuosine-nucleotide N-glycosylase/hydrolase</fullName>
    </alternativeName>
</protein>
<dbReference type="InterPro" id="IPR019438">
    <property type="entry name" value="Q_salvage"/>
</dbReference>
<dbReference type="GO" id="GO:0006400">
    <property type="term" value="P:tRNA modification"/>
    <property type="evidence" value="ECO:0007669"/>
    <property type="project" value="TreeGrafter"/>
</dbReference>
<dbReference type="EMBL" id="GIBP01004509">
    <property type="protein sequence ID" value="NDV33478.1"/>
    <property type="molecule type" value="Transcribed_RNA"/>
</dbReference>
<reference evidence="2" key="1">
    <citation type="journal article" date="2020" name="J. Eukaryot. Microbiol.">
        <title>De novo Sequencing, Assembly and Annotation of the Transcriptome for the Free-Living Testate Amoeba Arcella intermedia.</title>
        <authorList>
            <person name="Ribeiro G.M."/>
            <person name="Porfirio-Sousa A.L."/>
            <person name="Maurer-Alcala X.X."/>
            <person name="Katz L.A."/>
            <person name="Lahr D.J.G."/>
        </authorList>
    </citation>
    <scope>NUCLEOTIDE SEQUENCE</scope>
</reference>
<dbReference type="Pfam" id="PF10343">
    <property type="entry name" value="Q_salvage"/>
    <property type="match status" value="1"/>
</dbReference>
<dbReference type="PANTHER" id="PTHR21314:SF1">
    <property type="entry name" value="QUEUOSINE SALVAGE PROTEIN"/>
    <property type="match status" value="1"/>
</dbReference>
<name>A0A6B2L9L4_9EUKA</name>
<comment type="catalytic activity">
    <reaction evidence="1">
        <text>queuosine 5'-phosphate + H2O = queuine + D-ribose 5-phosphate</text>
        <dbReference type="Rhea" id="RHEA:75387"/>
        <dbReference type="ChEBI" id="CHEBI:15377"/>
        <dbReference type="ChEBI" id="CHEBI:17433"/>
        <dbReference type="ChEBI" id="CHEBI:78346"/>
        <dbReference type="ChEBI" id="CHEBI:194371"/>
    </reaction>
    <physiologicalReaction direction="left-to-right" evidence="1">
        <dbReference type="Rhea" id="RHEA:75388"/>
    </physiologicalReaction>
</comment>
<organism evidence="2">
    <name type="scientific">Arcella intermedia</name>
    <dbReference type="NCBI Taxonomy" id="1963864"/>
    <lineage>
        <taxon>Eukaryota</taxon>
        <taxon>Amoebozoa</taxon>
        <taxon>Tubulinea</taxon>
        <taxon>Elardia</taxon>
        <taxon>Arcellinida</taxon>
        <taxon>Sphaerothecina</taxon>
        <taxon>Arcellidae</taxon>
        <taxon>Arcella</taxon>
    </lineage>
</organism>
<dbReference type="EC" id="3.2.2.-" evidence="1"/>
<proteinExistence type="inferred from homology"/>
<keyword evidence="1" id="KW-0378">Hydrolase</keyword>
<dbReference type="PANTHER" id="PTHR21314">
    <property type="entry name" value="QUEUOSINE 5'-PHOSPHATE N-GLYCOSYLASE_HYDROLASE-RELATED"/>
    <property type="match status" value="1"/>
</dbReference>
<dbReference type="GO" id="GO:0016787">
    <property type="term" value="F:hydrolase activity"/>
    <property type="evidence" value="ECO:0007669"/>
    <property type="project" value="UniProtKB-KW"/>
</dbReference>
<evidence type="ECO:0000256" key="1">
    <source>
        <dbReference type="RuleBase" id="RU365002"/>
    </source>
</evidence>
<accession>A0A6B2L9L4</accession>
<dbReference type="AlphaFoldDB" id="A0A6B2L9L4"/>